<keyword evidence="5 15" id="KW-0288">FMN</keyword>
<dbReference type="EC" id="2.7.7.2" evidence="15"/>
<gene>
    <name evidence="17" type="ORF">QRD02_02620</name>
</gene>
<dbReference type="GO" id="GO:0008531">
    <property type="term" value="F:riboflavin kinase activity"/>
    <property type="evidence" value="ECO:0007669"/>
    <property type="project" value="UniProtKB-EC"/>
</dbReference>
<name>A0ABT8DJQ8_9FLAO</name>
<sequence length="310" mass="35136">MKQYSSASAYKNTRQSVVTIGTFDGVHIGHRAILKRVVETAKNENLQSTVLTFFPHPRMVLQDNAEIQLLNTIEERAQLLNKTGLDHLIIHPFTHAFSRLTALEYVRDILVTSLKAKKIIIGYDHRFGRNRNANIDDLKEYGKTYDFGVEEISARELDDVAISSTKIRKALNQGDVETANKYLGYNFMISGTVVKGKAIGRTIKYPTANLHLAESYKLIPKNGVYVVQSQIDGELIYGITSIGTNPTVGGKEKTIETYFIDFNKDLYGTEITVEFLTYIREETSFDSLESLRLEIINDEIIAKQFIKDRE</sequence>
<dbReference type="PANTHER" id="PTHR22749">
    <property type="entry name" value="RIBOFLAVIN KINASE/FMN ADENYLYLTRANSFERASE"/>
    <property type="match status" value="1"/>
</dbReference>
<dbReference type="PIRSF" id="PIRSF004491">
    <property type="entry name" value="FAD_Synth"/>
    <property type="match status" value="1"/>
</dbReference>
<reference evidence="17 18" key="1">
    <citation type="submission" date="2023-06" db="EMBL/GenBank/DDBJ databases">
        <authorList>
            <person name="Ye Y.-Q."/>
            <person name="Du Z.-J."/>
        </authorList>
    </citation>
    <scope>NUCLEOTIDE SEQUENCE [LARGE SCALE GENOMIC DNA]</scope>
    <source>
        <strain evidence="17 18">SDUM287046</strain>
    </source>
</reference>
<evidence type="ECO:0000256" key="10">
    <source>
        <dbReference type="ARBA" id="ARBA00022827"/>
    </source>
</evidence>
<dbReference type="EMBL" id="JAUGQQ010000001">
    <property type="protein sequence ID" value="MDN3723262.1"/>
    <property type="molecule type" value="Genomic_DNA"/>
</dbReference>
<keyword evidence="7 15" id="KW-0548">Nucleotidyltransferase</keyword>
<dbReference type="InterPro" id="IPR023465">
    <property type="entry name" value="Riboflavin_kinase_dom_sf"/>
</dbReference>
<comment type="caution">
    <text evidence="17">The sequence shown here is derived from an EMBL/GenBank/DDBJ whole genome shotgun (WGS) entry which is preliminary data.</text>
</comment>
<protein>
    <recommendedName>
        <fullName evidence="15">Riboflavin biosynthesis protein</fullName>
    </recommendedName>
    <domain>
        <recommendedName>
            <fullName evidence="15">Riboflavin kinase</fullName>
            <ecNumber evidence="15">2.7.1.26</ecNumber>
        </recommendedName>
        <alternativeName>
            <fullName evidence="15">Flavokinase</fullName>
        </alternativeName>
    </domain>
    <domain>
        <recommendedName>
            <fullName evidence="15">FMN adenylyltransferase</fullName>
            <ecNumber evidence="15">2.7.7.2</ecNumber>
        </recommendedName>
        <alternativeName>
            <fullName evidence="15">FAD pyrophosphorylase</fullName>
        </alternativeName>
        <alternativeName>
            <fullName evidence="15">FAD synthase</fullName>
        </alternativeName>
    </domain>
</protein>
<comment type="similarity">
    <text evidence="15">Belongs to the ribF family.</text>
</comment>
<evidence type="ECO:0000256" key="13">
    <source>
        <dbReference type="ARBA" id="ARBA00047880"/>
    </source>
</evidence>
<comment type="catalytic activity">
    <reaction evidence="13 15">
        <text>riboflavin + ATP = FMN + ADP + H(+)</text>
        <dbReference type="Rhea" id="RHEA:14357"/>
        <dbReference type="ChEBI" id="CHEBI:15378"/>
        <dbReference type="ChEBI" id="CHEBI:30616"/>
        <dbReference type="ChEBI" id="CHEBI:57986"/>
        <dbReference type="ChEBI" id="CHEBI:58210"/>
        <dbReference type="ChEBI" id="CHEBI:456216"/>
        <dbReference type="EC" id="2.7.1.26"/>
    </reaction>
</comment>
<keyword evidence="12" id="KW-0511">Multifunctional enzyme</keyword>
<feature type="domain" description="Riboflavin kinase" evidence="16">
    <location>
        <begin position="182"/>
        <end position="307"/>
    </location>
</feature>
<keyword evidence="6 15" id="KW-0808">Transferase</keyword>
<dbReference type="InterPro" id="IPR015864">
    <property type="entry name" value="FAD_synthase"/>
</dbReference>
<dbReference type="SUPFAM" id="SSF52374">
    <property type="entry name" value="Nucleotidylyl transferase"/>
    <property type="match status" value="1"/>
</dbReference>
<dbReference type="Gene3D" id="2.40.30.30">
    <property type="entry name" value="Riboflavin kinase-like"/>
    <property type="match status" value="1"/>
</dbReference>
<dbReference type="GO" id="GO:0003919">
    <property type="term" value="F:FMN adenylyltransferase activity"/>
    <property type="evidence" value="ECO:0007669"/>
    <property type="project" value="UniProtKB-EC"/>
</dbReference>
<evidence type="ECO:0000256" key="11">
    <source>
        <dbReference type="ARBA" id="ARBA00022840"/>
    </source>
</evidence>
<dbReference type="Pfam" id="PF06574">
    <property type="entry name" value="FAD_syn"/>
    <property type="match status" value="1"/>
</dbReference>
<evidence type="ECO:0000256" key="2">
    <source>
        <dbReference type="ARBA" id="ARBA00004726"/>
    </source>
</evidence>
<dbReference type="InterPro" id="IPR023468">
    <property type="entry name" value="Riboflavin_kinase"/>
</dbReference>
<evidence type="ECO:0000256" key="6">
    <source>
        <dbReference type="ARBA" id="ARBA00022679"/>
    </source>
</evidence>
<evidence type="ECO:0000256" key="14">
    <source>
        <dbReference type="ARBA" id="ARBA00049494"/>
    </source>
</evidence>
<keyword evidence="8 15" id="KW-0547">Nucleotide-binding</keyword>
<keyword evidence="9 15" id="KW-0418">Kinase</keyword>
<comment type="pathway">
    <text evidence="2 15">Cofactor biosynthesis; FAD biosynthesis; FAD from FMN: step 1/1.</text>
</comment>
<evidence type="ECO:0000256" key="9">
    <source>
        <dbReference type="ARBA" id="ARBA00022777"/>
    </source>
</evidence>
<keyword evidence="4 15" id="KW-0285">Flavoprotein</keyword>
<organism evidence="17 18">
    <name type="scientific">Aequorivita aurantiaca</name>
    <dbReference type="NCBI Taxonomy" id="3053356"/>
    <lineage>
        <taxon>Bacteria</taxon>
        <taxon>Pseudomonadati</taxon>
        <taxon>Bacteroidota</taxon>
        <taxon>Flavobacteriia</taxon>
        <taxon>Flavobacteriales</taxon>
        <taxon>Flavobacteriaceae</taxon>
        <taxon>Aequorivita</taxon>
    </lineage>
</organism>
<evidence type="ECO:0000313" key="17">
    <source>
        <dbReference type="EMBL" id="MDN3723262.1"/>
    </source>
</evidence>
<dbReference type="InterPro" id="IPR015865">
    <property type="entry name" value="Riboflavin_kinase_bac/euk"/>
</dbReference>
<dbReference type="SUPFAM" id="SSF82114">
    <property type="entry name" value="Riboflavin kinase-like"/>
    <property type="match status" value="1"/>
</dbReference>
<proteinExistence type="inferred from homology"/>
<evidence type="ECO:0000256" key="15">
    <source>
        <dbReference type="PIRNR" id="PIRNR004491"/>
    </source>
</evidence>
<evidence type="ECO:0000259" key="16">
    <source>
        <dbReference type="SMART" id="SM00904"/>
    </source>
</evidence>
<accession>A0ABT8DJQ8</accession>
<dbReference type="SMART" id="SM00904">
    <property type="entry name" value="Flavokinase"/>
    <property type="match status" value="1"/>
</dbReference>
<dbReference type="NCBIfam" id="TIGR00083">
    <property type="entry name" value="ribF"/>
    <property type="match status" value="1"/>
</dbReference>
<dbReference type="InterPro" id="IPR014729">
    <property type="entry name" value="Rossmann-like_a/b/a_fold"/>
</dbReference>
<dbReference type="NCBIfam" id="NF004160">
    <property type="entry name" value="PRK05627.1-3"/>
    <property type="match status" value="1"/>
</dbReference>
<keyword evidence="11 15" id="KW-0067">ATP-binding</keyword>
<dbReference type="CDD" id="cd02064">
    <property type="entry name" value="FAD_synthetase_N"/>
    <property type="match status" value="1"/>
</dbReference>
<evidence type="ECO:0000256" key="1">
    <source>
        <dbReference type="ARBA" id="ARBA00002121"/>
    </source>
</evidence>
<keyword evidence="10 15" id="KW-0274">FAD</keyword>
<evidence type="ECO:0000256" key="4">
    <source>
        <dbReference type="ARBA" id="ARBA00022630"/>
    </source>
</evidence>
<comment type="pathway">
    <text evidence="3 15">Cofactor biosynthesis; FMN biosynthesis; FMN from riboflavin (ATP route): step 1/1.</text>
</comment>
<comment type="function">
    <text evidence="1">Catalyzes the phosphorylation of riboflavin to FMN followed by the adenylation of FMN to FAD.</text>
</comment>
<evidence type="ECO:0000313" key="18">
    <source>
        <dbReference type="Proteomes" id="UP001244787"/>
    </source>
</evidence>
<dbReference type="Proteomes" id="UP001244787">
    <property type="component" value="Unassembled WGS sequence"/>
</dbReference>
<evidence type="ECO:0000256" key="12">
    <source>
        <dbReference type="ARBA" id="ARBA00023268"/>
    </source>
</evidence>
<evidence type="ECO:0000256" key="7">
    <source>
        <dbReference type="ARBA" id="ARBA00022695"/>
    </source>
</evidence>
<dbReference type="InterPro" id="IPR002606">
    <property type="entry name" value="Riboflavin_kinase_bac"/>
</dbReference>
<dbReference type="NCBIfam" id="NF004162">
    <property type="entry name" value="PRK05627.1-5"/>
    <property type="match status" value="1"/>
</dbReference>
<dbReference type="EC" id="2.7.1.26" evidence="15"/>
<dbReference type="Gene3D" id="3.40.50.620">
    <property type="entry name" value="HUPs"/>
    <property type="match status" value="1"/>
</dbReference>
<dbReference type="PANTHER" id="PTHR22749:SF6">
    <property type="entry name" value="RIBOFLAVIN KINASE"/>
    <property type="match status" value="1"/>
</dbReference>
<evidence type="ECO:0000256" key="5">
    <source>
        <dbReference type="ARBA" id="ARBA00022643"/>
    </source>
</evidence>
<evidence type="ECO:0000256" key="3">
    <source>
        <dbReference type="ARBA" id="ARBA00005201"/>
    </source>
</evidence>
<dbReference type="Pfam" id="PF01687">
    <property type="entry name" value="Flavokinase"/>
    <property type="match status" value="1"/>
</dbReference>
<comment type="catalytic activity">
    <reaction evidence="14 15">
        <text>FMN + ATP + H(+) = FAD + diphosphate</text>
        <dbReference type="Rhea" id="RHEA:17237"/>
        <dbReference type="ChEBI" id="CHEBI:15378"/>
        <dbReference type="ChEBI" id="CHEBI:30616"/>
        <dbReference type="ChEBI" id="CHEBI:33019"/>
        <dbReference type="ChEBI" id="CHEBI:57692"/>
        <dbReference type="ChEBI" id="CHEBI:58210"/>
        <dbReference type="EC" id="2.7.7.2"/>
    </reaction>
</comment>
<dbReference type="RefSeq" id="WP_290253339.1">
    <property type="nucleotide sequence ID" value="NZ_JAUGQQ010000001.1"/>
</dbReference>
<keyword evidence="18" id="KW-1185">Reference proteome</keyword>
<evidence type="ECO:0000256" key="8">
    <source>
        <dbReference type="ARBA" id="ARBA00022741"/>
    </source>
</evidence>